<name>A0ABU8W3W0_9BURK</name>
<dbReference type="InterPro" id="IPR050509">
    <property type="entry name" value="CoA-transferase_III"/>
</dbReference>
<evidence type="ECO:0000313" key="1">
    <source>
        <dbReference type="EMBL" id="MEJ8824735.1"/>
    </source>
</evidence>
<dbReference type="Gene3D" id="3.30.1540.10">
    <property type="entry name" value="formyl-coa transferase, domain 3"/>
    <property type="match status" value="1"/>
</dbReference>
<dbReference type="InterPro" id="IPR003673">
    <property type="entry name" value="CoA-Trfase_fam_III"/>
</dbReference>
<dbReference type="PANTHER" id="PTHR48228">
    <property type="entry name" value="SUCCINYL-COA--D-CITRAMALATE COA-TRANSFERASE"/>
    <property type="match status" value="1"/>
</dbReference>
<sequence length="404" mass="42687">MDASAALPLSGVRVLDLTRLLPGPYATFVLTGYGADVVKVEDTGAGDYARHSPPLKSSGLGAAFTASNAGKRSVAIDLKSAEGRELFLRLLRNADVLVESFRPGVMKRLGLDYVTLVQSHPRLIYCAMSGYGQHAAQAALAGHDINYQGEAGLLTQRTDSEVEPLPPALLGDLVGGSYSAVIAIMAALLERHTTGRGRFIDISITHGAMALLPFATIAAANGEAQPEFGQGALTGGNPFYGIYACADGRRISLGALEHKFWQAFCRHAGLDDLASLLPEKLHGDASTRAAVRERLTALFMTRSAADWTELGRQWDVCLGPVATVEEALTASHAQGLPLTHRYAGPKGMTVQVLKGVSADLAAPARELSPPPAQGQHTRALLAEAGCTAQQIDYFTELGVIRHAA</sequence>
<dbReference type="Pfam" id="PF02515">
    <property type="entry name" value="CoA_transf_3"/>
    <property type="match status" value="1"/>
</dbReference>
<dbReference type="RefSeq" id="WP_340365761.1">
    <property type="nucleotide sequence ID" value="NZ_JBBKZV010000016.1"/>
</dbReference>
<dbReference type="PANTHER" id="PTHR48228:SF5">
    <property type="entry name" value="ALPHA-METHYLACYL-COA RACEMASE"/>
    <property type="match status" value="1"/>
</dbReference>
<dbReference type="EC" id="2.8.3.-" evidence="1"/>
<keyword evidence="1" id="KW-0808">Transferase</keyword>
<dbReference type="InterPro" id="IPR044855">
    <property type="entry name" value="CoA-Trfase_III_dom3_sf"/>
</dbReference>
<dbReference type="EMBL" id="JBBKZV010000016">
    <property type="protein sequence ID" value="MEJ8824735.1"/>
    <property type="molecule type" value="Genomic_DNA"/>
</dbReference>
<protein>
    <submittedName>
        <fullName evidence="1">CoA transferase</fullName>
        <ecNumber evidence="1">2.8.3.-</ecNumber>
    </submittedName>
</protein>
<dbReference type="GO" id="GO:0016740">
    <property type="term" value="F:transferase activity"/>
    <property type="evidence" value="ECO:0007669"/>
    <property type="project" value="UniProtKB-KW"/>
</dbReference>
<dbReference type="Gene3D" id="3.40.50.10540">
    <property type="entry name" value="Crotonobetainyl-coa:carnitine coa-transferase, domain 1"/>
    <property type="match status" value="1"/>
</dbReference>
<dbReference type="InterPro" id="IPR023606">
    <property type="entry name" value="CoA-Trfase_III_dom_1_sf"/>
</dbReference>
<evidence type="ECO:0000313" key="2">
    <source>
        <dbReference type="Proteomes" id="UP001363010"/>
    </source>
</evidence>
<organism evidence="1 2">
    <name type="scientific">Variovorax humicola</name>
    <dbReference type="NCBI Taxonomy" id="1769758"/>
    <lineage>
        <taxon>Bacteria</taxon>
        <taxon>Pseudomonadati</taxon>
        <taxon>Pseudomonadota</taxon>
        <taxon>Betaproteobacteria</taxon>
        <taxon>Burkholderiales</taxon>
        <taxon>Comamonadaceae</taxon>
        <taxon>Variovorax</taxon>
    </lineage>
</organism>
<dbReference type="SUPFAM" id="SSF89796">
    <property type="entry name" value="CoA-transferase family III (CaiB/BaiF)"/>
    <property type="match status" value="1"/>
</dbReference>
<keyword evidence="2" id="KW-1185">Reference proteome</keyword>
<comment type="caution">
    <text evidence="1">The sequence shown here is derived from an EMBL/GenBank/DDBJ whole genome shotgun (WGS) entry which is preliminary data.</text>
</comment>
<accession>A0ABU8W3W0</accession>
<gene>
    <name evidence="1" type="ORF">WKW80_22295</name>
</gene>
<proteinExistence type="predicted"/>
<reference evidence="1 2" key="1">
    <citation type="submission" date="2024-03" db="EMBL/GenBank/DDBJ databases">
        <title>Novel species of the genus Variovorax.</title>
        <authorList>
            <person name="Liu Q."/>
            <person name="Xin Y.-H."/>
        </authorList>
    </citation>
    <scope>NUCLEOTIDE SEQUENCE [LARGE SCALE GENOMIC DNA]</scope>
    <source>
        <strain evidence="1 2">KACC 18501</strain>
    </source>
</reference>
<dbReference type="Proteomes" id="UP001363010">
    <property type="component" value="Unassembled WGS sequence"/>
</dbReference>